<evidence type="ECO:0000256" key="1">
    <source>
        <dbReference type="ARBA" id="ARBA00044777"/>
    </source>
</evidence>
<dbReference type="InterPro" id="IPR023093">
    <property type="entry name" value="ScpA-like_C"/>
</dbReference>
<dbReference type="AlphaFoldDB" id="A0A0J8GVN7"/>
<dbReference type="Gene3D" id="1.10.10.580">
    <property type="entry name" value="Structural maintenance of chromosome 1. Chain E"/>
    <property type="match status" value="1"/>
</dbReference>
<keyword evidence="2" id="KW-0132">Cell division</keyword>
<name>A0A0J8GVN7_9ALTE</name>
<dbReference type="STRING" id="1513271.XM47_09410"/>
<proteinExistence type="inferred from homology"/>
<dbReference type="Pfam" id="PF02616">
    <property type="entry name" value="SMC_ScpA"/>
    <property type="match status" value="1"/>
</dbReference>
<dbReference type="OrthoDB" id="9811016at2"/>
<sequence length="283" mass="32556">MVQATEATQQPIQQELAFAYVKGERVVKPEDLFIPPEALEVILESFEGPLDLLLYLIKKQKFEILDLPIFQITEQYMSYVEVMKVVNLELAAEYLVMAAMLAEIKSKLLLPKIHIETDDETDPRVELIKRLKEYEVFKNAAHEIDQIPREERDFFSVTTHIPAQAKKLETETHVDLNDLVLAFSQVLKRVDNFKHHQIQAEALSTRERMSKILAQLDDINYIAFNDFFTVSEGRAGAVVTFLAILELVKEQLVILNQNQSFADIFIKKTSGDSTWFNPNIETI</sequence>
<dbReference type="PANTHER" id="PTHR33969:SF2">
    <property type="entry name" value="SEGREGATION AND CONDENSATION PROTEIN A"/>
    <property type="match status" value="1"/>
</dbReference>
<reference evidence="3 4" key="1">
    <citation type="submission" date="2015-04" db="EMBL/GenBank/DDBJ databases">
        <title>Draft Genome Sequence of the Novel Agar-Digesting Marine Bacterium Q1.</title>
        <authorList>
            <person name="Li Y."/>
            <person name="Li D."/>
            <person name="Chen G."/>
            <person name="Du Z."/>
        </authorList>
    </citation>
    <scope>NUCLEOTIDE SEQUENCE [LARGE SCALE GENOMIC DNA]</scope>
    <source>
        <strain evidence="3 4">Q1</strain>
    </source>
</reference>
<dbReference type="Proteomes" id="UP000037600">
    <property type="component" value="Unassembled WGS sequence"/>
</dbReference>
<comment type="subcellular location">
    <subcellularLocation>
        <location evidence="2">Cytoplasm</location>
    </subcellularLocation>
    <text evidence="2">Associated with two foci at the outer edges of the nucleoid region in young cells, and at four foci within both cell halves in older cells.</text>
</comment>
<dbReference type="HAMAP" id="MF_01805">
    <property type="entry name" value="ScpA"/>
    <property type="match status" value="1"/>
</dbReference>
<dbReference type="PANTHER" id="PTHR33969">
    <property type="entry name" value="SEGREGATION AND CONDENSATION PROTEIN A"/>
    <property type="match status" value="1"/>
</dbReference>
<keyword evidence="2" id="KW-0131">Cell cycle</keyword>
<dbReference type="PATRIC" id="fig|1513271.3.peg.1912"/>
<dbReference type="InterPro" id="IPR003768">
    <property type="entry name" value="ScpA"/>
</dbReference>
<evidence type="ECO:0000313" key="3">
    <source>
        <dbReference type="EMBL" id="KMT65374.1"/>
    </source>
</evidence>
<dbReference type="GO" id="GO:0051301">
    <property type="term" value="P:cell division"/>
    <property type="evidence" value="ECO:0007669"/>
    <property type="project" value="UniProtKB-KW"/>
</dbReference>
<comment type="similarity">
    <text evidence="2">Belongs to the ScpA family.</text>
</comment>
<dbReference type="EMBL" id="LAZL01000012">
    <property type="protein sequence ID" value="KMT65374.1"/>
    <property type="molecule type" value="Genomic_DNA"/>
</dbReference>
<organism evidence="3 4">
    <name type="scientific">Catenovulum maritimum</name>
    <dbReference type="NCBI Taxonomy" id="1513271"/>
    <lineage>
        <taxon>Bacteria</taxon>
        <taxon>Pseudomonadati</taxon>
        <taxon>Pseudomonadota</taxon>
        <taxon>Gammaproteobacteria</taxon>
        <taxon>Alteromonadales</taxon>
        <taxon>Alteromonadaceae</taxon>
        <taxon>Catenovulum</taxon>
    </lineage>
</organism>
<dbReference type="GO" id="GO:0007059">
    <property type="term" value="P:chromosome segregation"/>
    <property type="evidence" value="ECO:0007669"/>
    <property type="project" value="UniProtKB-UniRule"/>
</dbReference>
<comment type="subunit">
    <text evidence="2">Component of a cohesin-like complex composed of ScpA, ScpB and the Smc homodimer, in which ScpA and ScpB bind to the head domain of Smc. The presence of the three proteins is required for the association of the complex with DNA.</text>
</comment>
<keyword evidence="4" id="KW-1185">Reference proteome</keyword>
<evidence type="ECO:0000313" key="4">
    <source>
        <dbReference type="Proteomes" id="UP000037600"/>
    </source>
</evidence>
<comment type="caution">
    <text evidence="3">The sequence shown here is derived from an EMBL/GenBank/DDBJ whole genome shotgun (WGS) entry which is preliminary data.</text>
</comment>
<keyword evidence="2" id="KW-0159">Chromosome partition</keyword>
<protein>
    <recommendedName>
        <fullName evidence="1 2">Segregation and condensation protein A</fullName>
    </recommendedName>
</protein>
<accession>A0A0J8GVN7</accession>
<dbReference type="Gene3D" id="6.10.250.2410">
    <property type="match status" value="1"/>
</dbReference>
<evidence type="ECO:0000256" key="2">
    <source>
        <dbReference type="HAMAP-Rule" id="MF_01805"/>
    </source>
</evidence>
<dbReference type="GO" id="GO:0005737">
    <property type="term" value="C:cytoplasm"/>
    <property type="evidence" value="ECO:0007669"/>
    <property type="project" value="UniProtKB-SubCell"/>
</dbReference>
<gene>
    <name evidence="2" type="primary">scpA</name>
    <name evidence="3" type="ORF">XM47_09410</name>
</gene>
<comment type="function">
    <text evidence="2">Participates in chromosomal partition during cell division. May act via the formation of a condensin-like complex containing Smc and ScpB that pull DNA away from mid-cell into both cell halves.</text>
</comment>
<keyword evidence="2" id="KW-0963">Cytoplasm</keyword>
<dbReference type="GO" id="GO:0006260">
    <property type="term" value="P:DNA replication"/>
    <property type="evidence" value="ECO:0007669"/>
    <property type="project" value="UniProtKB-UniRule"/>
</dbReference>